<organism evidence="1 2">
    <name type="scientific">Crotalus adamanteus</name>
    <name type="common">Eastern diamondback rattlesnake</name>
    <dbReference type="NCBI Taxonomy" id="8729"/>
    <lineage>
        <taxon>Eukaryota</taxon>
        <taxon>Metazoa</taxon>
        <taxon>Chordata</taxon>
        <taxon>Craniata</taxon>
        <taxon>Vertebrata</taxon>
        <taxon>Euteleostomi</taxon>
        <taxon>Lepidosauria</taxon>
        <taxon>Squamata</taxon>
        <taxon>Bifurcata</taxon>
        <taxon>Unidentata</taxon>
        <taxon>Episquamata</taxon>
        <taxon>Toxicofera</taxon>
        <taxon>Serpentes</taxon>
        <taxon>Colubroidea</taxon>
        <taxon>Viperidae</taxon>
        <taxon>Crotalinae</taxon>
        <taxon>Crotalus</taxon>
    </lineage>
</organism>
<keyword evidence="2" id="KW-1185">Reference proteome</keyword>
<protein>
    <submittedName>
        <fullName evidence="1">Uncharacterized protein</fullName>
    </submittedName>
</protein>
<evidence type="ECO:0000313" key="2">
    <source>
        <dbReference type="Proteomes" id="UP001474421"/>
    </source>
</evidence>
<name>A0AAW1B1C8_CROAD</name>
<proteinExistence type="predicted"/>
<reference evidence="1 2" key="1">
    <citation type="journal article" date="2024" name="Proc. Natl. Acad. Sci. U.S.A.">
        <title>The genetic regulatory architecture and epigenomic basis for age-related changes in rattlesnake venom.</title>
        <authorList>
            <person name="Hogan M.P."/>
            <person name="Holding M.L."/>
            <person name="Nystrom G.S."/>
            <person name="Colston T.J."/>
            <person name="Bartlett D.A."/>
            <person name="Mason A.J."/>
            <person name="Ellsworth S.A."/>
            <person name="Rautsaw R.M."/>
            <person name="Lawrence K.C."/>
            <person name="Strickland J.L."/>
            <person name="He B."/>
            <person name="Fraser P."/>
            <person name="Margres M.J."/>
            <person name="Gilbert D.M."/>
            <person name="Gibbs H.L."/>
            <person name="Parkinson C.L."/>
            <person name="Rokyta D.R."/>
        </authorList>
    </citation>
    <scope>NUCLEOTIDE SEQUENCE [LARGE SCALE GENOMIC DNA]</scope>
    <source>
        <strain evidence="1">DRR0105</strain>
    </source>
</reference>
<dbReference type="Proteomes" id="UP001474421">
    <property type="component" value="Unassembled WGS sequence"/>
</dbReference>
<sequence>MGHWATSQLGH</sequence>
<dbReference type="EMBL" id="JAOTOJ010000009">
    <property type="protein sequence ID" value="KAK9395620.1"/>
    <property type="molecule type" value="Genomic_DNA"/>
</dbReference>
<comment type="caution">
    <text evidence="1">The sequence shown here is derived from an EMBL/GenBank/DDBJ whole genome shotgun (WGS) entry which is preliminary data.</text>
</comment>
<evidence type="ECO:0000313" key="1">
    <source>
        <dbReference type="EMBL" id="KAK9395620.1"/>
    </source>
</evidence>
<gene>
    <name evidence="1" type="ORF">NXF25_018981</name>
</gene>
<accession>A0AAW1B1C8</accession>